<name>A0A4Q0XM39_9BACT</name>
<dbReference type="EMBL" id="PDKN01000011">
    <property type="protein sequence ID" value="RXJ54137.1"/>
    <property type="molecule type" value="Genomic_DNA"/>
</dbReference>
<sequence length="480" mass="57344">MEKQINQILTQIHENDTSKLDGSFLDKYYQLFDTKKYLGKDFDSIYKDMETAYDIKKYSMPYDDKSTKIYKQLVESVVNVFDDKKRLKLIPLIVYLDIENTLYNYLYENKYFDNFIEVKDYFIGTLEDSGVSVDIKSISKYHWESEAYESYQKALVQKDFIQIYNFVEAVQRGNFMYEPYIDFLSFVSVKIFFDDFVKVLDNINNVFKIKYLLNNLTTKEKLLLANKTKNTLVKFEAIRSSVYFKSNHNSCSNLLKDENGLISKNMLFLTQDKQVWKDFLQYFLIYPSRNPQLFLPLADVLSQSSNETINIFIDTVKINQYFDEDSKEALNNSIFKIEDDEIQKYIMEKIFTKWKDFIDSYDDYIGNLFLTDVIDIAIVYVREFLPKEVIEKEIKQIIYNIEEIDNYWFKNSSQQGNYLYKQLSKLFVFGISIEKHHLNNLKNEIGNFLYNIRKNLRGEYSHNSKTTMQLFNEYVLKENK</sequence>
<reference evidence="1 2" key="1">
    <citation type="submission" date="2017-10" db="EMBL/GenBank/DDBJ databases">
        <title>Genomics of the genus Arcobacter.</title>
        <authorList>
            <person name="Perez-Cataluna A."/>
            <person name="Figueras M.J."/>
        </authorList>
    </citation>
    <scope>NUCLEOTIDE SEQUENCE [LARGE SCALE GENOMIC DNA]</scope>
    <source>
        <strain evidence="1 2">CECT 8987</strain>
    </source>
</reference>
<evidence type="ECO:0000313" key="2">
    <source>
        <dbReference type="Proteomes" id="UP000290657"/>
    </source>
</evidence>
<evidence type="ECO:0000313" key="1">
    <source>
        <dbReference type="EMBL" id="RXJ54137.1"/>
    </source>
</evidence>
<accession>A0A4Q0XM39</accession>
<dbReference type="AlphaFoldDB" id="A0A4Q0XM39"/>
<proteinExistence type="predicted"/>
<dbReference type="RefSeq" id="WP_128997141.1">
    <property type="nucleotide sequence ID" value="NZ_PDKN01000011.1"/>
</dbReference>
<comment type="caution">
    <text evidence="1">The sequence shown here is derived from an EMBL/GenBank/DDBJ whole genome shotgun (WGS) entry which is preliminary data.</text>
</comment>
<gene>
    <name evidence="1" type="ORF">CRV04_12205</name>
</gene>
<keyword evidence="2" id="KW-1185">Reference proteome</keyword>
<protein>
    <submittedName>
        <fullName evidence="1">Uncharacterized protein</fullName>
    </submittedName>
</protein>
<dbReference type="Proteomes" id="UP000290657">
    <property type="component" value="Unassembled WGS sequence"/>
</dbReference>
<organism evidence="1 2">
    <name type="scientific">Candidatus Marinarcus aquaticus</name>
    <dbReference type="NCBI Taxonomy" id="2044504"/>
    <lineage>
        <taxon>Bacteria</taxon>
        <taxon>Pseudomonadati</taxon>
        <taxon>Campylobacterota</taxon>
        <taxon>Epsilonproteobacteria</taxon>
        <taxon>Campylobacterales</taxon>
        <taxon>Arcobacteraceae</taxon>
        <taxon>Candidatus Marinarcus</taxon>
    </lineage>
</organism>
<dbReference type="OrthoDB" id="9839295at2"/>